<name>A0A938WJR0_9BACT</name>
<dbReference type="EMBL" id="JACJJL010000006">
    <property type="protein sequence ID" value="MBM6661171.1"/>
    <property type="molecule type" value="Genomic_DNA"/>
</dbReference>
<keyword evidence="2" id="KW-1185">Reference proteome</keyword>
<dbReference type="InterPro" id="IPR045607">
    <property type="entry name" value="DUF6452"/>
</dbReference>
<organism evidence="1 2">
    <name type="scientific">Marseilla massiliensis</name>
    <dbReference type="NCBI Taxonomy" id="1841864"/>
    <lineage>
        <taxon>Bacteria</taxon>
        <taxon>Pseudomonadati</taxon>
        <taxon>Bacteroidota</taxon>
        <taxon>Bacteroidia</taxon>
        <taxon>Bacteroidales</taxon>
        <taxon>Prevotellaceae</taxon>
        <taxon>Marseilla</taxon>
    </lineage>
</organism>
<proteinExistence type="predicted"/>
<accession>A0A938WJR0</accession>
<dbReference type="Pfam" id="PF20050">
    <property type="entry name" value="DUF6452"/>
    <property type="match status" value="1"/>
</dbReference>
<dbReference type="AlphaFoldDB" id="A0A938WJR0"/>
<gene>
    <name evidence="1" type="ORF">H6B30_05275</name>
</gene>
<evidence type="ECO:0000313" key="2">
    <source>
        <dbReference type="Proteomes" id="UP000764045"/>
    </source>
</evidence>
<evidence type="ECO:0000313" key="1">
    <source>
        <dbReference type="EMBL" id="MBM6661171.1"/>
    </source>
</evidence>
<comment type="caution">
    <text evidence="1">The sequence shown here is derived from an EMBL/GenBank/DDBJ whole genome shotgun (WGS) entry which is preliminary data.</text>
</comment>
<sequence length="155" mass="17490">MAAMTLAAAACSSVDCPVQNTVYTSYGLYKAGGERDTLRDTLTIATTRRDGTDSVLLNRSVNTTAFELPISYTDPEDTLFFTVGDTLGNVRIDTVYIKKDNYPHFESVDCNISFFHNITAVRWTRQSIDSIVVNKQHVDYDASTEHFHIYFKARR</sequence>
<dbReference type="Proteomes" id="UP000764045">
    <property type="component" value="Unassembled WGS sequence"/>
</dbReference>
<reference evidence="1 2" key="1">
    <citation type="journal article" date="2021" name="Sci. Rep.">
        <title>The distribution of antibiotic resistance genes in chicken gut microbiota commensals.</title>
        <authorList>
            <person name="Juricova H."/>
            <person name="Matiasovicova J."/>
            <person name="Kubasova T."/>
            <person name="Cejkova D."/>
            <person name="Rychlik I."/>
        </authorList>
    </citation>
    <scope>NUCLEOTIDE SEQUENCE [LARGE SCALE GENOMIC DNA]</scope>
    <source>
        <strain evidence="1 2">An819</strain>
    </source>
</reference>
<protein>
    <submittedName>
        <fullName evidence="1">Alpha amylase</fullName>
    </submittedName>
</protein>